<keyword evidence="5" id="KW-0833">Ubl conjugation pathway</keyword>
<dbReference type="Pfam" id="PF07707">
    <property type="entry name" value="BACK"/>
    <property type="match status" value="1"/>
</dbReference>
<evidence type="ECO:0000313" key="10">
    <source>
        <dbReference type="Proteomes" id="UP000007819"/>
    </source>
</evidence>
<feature type="domain" description="BTB" evidence="8">
    <location>
        <begin position="41"/>
        <end position="108"/>
    </location>
</feature>
<name>A0A8R2D7Z3_ACYPI</name>
<dbReference type="Gene3D" id="1.25.40.420">
    <property type="match status" value="1"/>
</dbReference>
<accession>A0A8R2D7Z3</accession>
<dbReference type="AlphaFoldDB" id="A0A8R2D7Z3"/>
<dbReference type="GeneID" id="100168489"/>
<dbReference type="KEGG" id="api:100168489"/>
<keyword evidence="3" id="KW-0880">Kelch repeat</keyword>
<keyword evidence="6" id="KW-0009">Actin-binding</keyword>
<sequence>MQNTNQIPDSRRFETVKLYKKSSFVDICESLQSLRNGKLLCDIELQTDDKKLIQAHKVVLSAASPYFYAMFSNFAERNHDLVLMKQFDSTSLQQLIQFIYSGQIEITEINVQNLLPAANILQLQEVTEACCDFLHSQLNPTNCIGINAFADLHSCTHLTTISEVYIHQHFSEVFGGDEFLSLSSEQVIKLISSDRLQVSSEEKVFESVISWINYESGSRRCILPQLLEHVRFQLISRDYVFKNVRNVFEALGFKSEDIIPQSINIKPRHGEKVILAVGGIGSGLSNSLEWFDPRTNQWHFGPELITNHKRHSLVVIHDNWVFDVGGFAYGLSPYQCVHVLDLSSKSLCWQPCDDMLVERQLLGVGVIHNNIYAVGGYNDREGDLTSAEVFDSNTSAWYMISSMLTIRSLFAVGVLNDLLYVVGGFDQSRQALDTVECYNPSYDMWSQVANMRVCRSGAGVGVLNGELYAVGGDNGSNILSSVEKYTPSTGVWTTLPDIHFPRKYAGVVALDGFLYVVGGMSEYSLLDSVEYYNPITNTWARVIGTWNTMRFSPGVVAINRPQHFTTC</sequence>
<reference evidence="10" key="1">
    <citation type="submission" date="2010-06" db="EMBL/GenBank/DDBJ databases">
        <authorList>
            <person name="Jiang H."/>
            <person name="Abraham K."/>
            <person name="Ali S."/>
            <person name="Alsbrooks S.L."/>
            <person name="Anim B.N."/>
            <person name="Anosike U.S."/>
            <person name="Attaway T."/>
            <person name="Bandaranaike D.P."/>
            <person name="Battles P.K."/>
            <person name="Bell S.N."/>
            <person name="Bell A.V."/>
            <person name="Beltran B."/>
            <person name="Bickham C."/>
            <person name="Bustamante Y."/>
            <person name="Caleb T."/>
            <person name="Canada A."/>
            <person name="Cardenas V."/>
            <person name="Carter K."/>
            <person name="Chacko J."/>
            <person name="Chandrabose M.N."/>
            <person name="Chavez D."/>
            <person name="Chavez A."/>
            <person name="Chen L."/>
            <person name="Chu H.-S."/>
            <person name="Claassen K.J."/>
            <person name="Cockrell R."/>
            <person name="Collins M."/>
            <person name="Cooper J.A."/>
            <person name="Cree A."/>
            <person name="Curry S.M."/>
            <person name="Da Y."/>
            <person name="Dao M.D."/>
            <person name="Das B."/>
            <person name="Davila M.-L."/>
            <person name="Davy-Carroll L."/>
            <person name="Denson S."/>
            <person name="Dinh H."/>
            <person name="Ebong V.E."/>
            <person name="Edwards J.R."/>
            <person name="Egan A."/>
            <person name="El-Daye J."/>
            <person name="Escobedo L."/>
            <person name="Fernandez S."/>
            <person name="Fernando P.R."/>
            <person name="Flagg N."/>
            <person name="Forbes L.D."/>
            <person name="Fowler R.G."/>
            <person name="Fu Q."/>
            <person name="Gabisi R.A."/>
            <person name="Ganer J."/>
            <person name="Garbino Pronczuk A."/>
            <person name="Garcia R.M."/>
            <person name="Garner T."/>
            <person name="Garrett T.E."/>
            <person name="Gonzalez D.A."/>
            <person name="Hamid H."/>
            <person name="Hawkins E.S."/>
            <person name="Hirani K."/>
            <person name="Hogues M.E."/>
            <person name="Hollins B."/>
            <person name="Hsiao C.-H."/>
            <person name="Jabil R."/>
            <person name="James M.L."/>
            <person name="Jhangiani S.N."/>
            <person name="Johnson B."/>
            <person name="Johnson Q."/>
            <person name="Joshi V."/>
            <person name="Kalu J.B."/>
            <person name="Kam C."/>
            <person name="Kashfia A."/>
            <person name="Keebler J."/>
            <person name="Kisamo H."/>
            <person name="Kovar C.L."/>
            <person name="Lago L.A."/>
            <person name="Lai C.-Y."/>
            <person name="Laidlaw J."/>
            <person name="Lara F."/>
            <person name="Le T.-K."/>
            <person name="Lee S.L."/>
            <person name="Legall F.H."/>
            <person name="Lemon S.J."/>
            <person name="Lewis L.R."/>
            <person name="Li B."/>
            <person name="Liu Y."/>
            <person name="Liu Y.-S."/>
            <person name="Lopez J."/>
            <person name="Lozado R.J."/>
            <person name="Lu J."/>
            <person name="Madu R.C."/>
            <person name="Maheshwari M."/>
            <person name="Maheshwari R."/>
            <person name="Malloy K."/>
            <person name="Martinez E."/>
            <person name="Mathew T."/>
            <person name="Mercado I.C."/>
            <person name="Mercado C."/>
            <person name="Meyer B."/>
            <person name="Montgomery K."/>
            <person name="Morgan M.B."/>
            <person name="Munidasa M."/>
            <person name="Nazareth L.V."/>
            <person name="Nelson J."/>
            <person name="Ng B.M."/>
            <person name="Nguyen N.B."/>
            <person name="Nguyen P.Q."/>
            <person name="Nguyen T."/>
            <person name="Obregon M."/>
            <person name="Okwuonu G.O."/>
            <person name="Onwere C.G."/>
            <person name="Orozco G."/>
            <person name="Parra A."/>
            <person name="Patel S."/>
            <person name="Patil S."/>
            <person name="Perez A."/>
            <person name="Perez Y."/>
            <person name="Pham C."/>
            <person name="Primus E.L."/>
            <person name="Pu L.-L."/>
            <person name="Puazo M."/>
            <person name="Qin X."/>
            <person name="Quiroz J.B."/>
            <person name="Reese J."/>
            <person name="Richards S."/>
            <person name="Rives C.M."/>
            <person name="Robberts R."/>
            <person name="Ruiz S.J."/>
            <person name="Ruiz M.J."/>
            <person name="Santibanez J."/>
            <person name="Schneider B.W."/>
            <person name="Sisson I."/>
            <person name="Smith M."/>
            <person name="Sodergren E."/>
            <person name="Song X.-Z."/>
            <person name="Song B.B."/>
            <person name="Summersgill H."/>
            <person name="Thelus R."/>
            <person name="Thornton R.D."/>
            <person name="Trejos Z.Y."/>
            <person name="Usmani K."/>
            <person name="Vattathil S."/>
            <person name="Villasana D."/>
            <person name="Walker D.L."/>
            <person name="Wang S."/>
            <person name="Wang K."/>
            <person name="White C.S."/>
            <person name="Williams A.C."/>
            <person name="Williamson J."/>
            <person name="Wilson K."/>
            <person name="Woghiren I.O."/>
            <person name="Woodworth J.R."/>
            <person name="Worley K.C."/>
            <person name="Wright R.A."/>
            <person name="Wu W."/>
            <person name="Young L."/>
            <person name="Zhang L."/>
            <person name="Zhang J."/>
            <person name="Zhu Y."/>
            <person name="Muzny D.M."/>
            <person name="Weinstock G."/>
            <person name="Gibbs R.A."/>
        </authorList>
    </citation>
    <scope>NUCLEOTIDE SEQUENCE [LARGE SCALE GENOMIC DNA]</scope>
    <source>
        <strain evidence="10">LSR1</strain>
    </source>
</reference>
<keyword evidence="4" id="KW-0677">Repeat</keyword>
<dbReference type="Proteomes" id="UP000007819">
    <property type="component" value="Chromosome A2"/>
</dbReference>
<dbReference type="InterPro" id="IPR011705">
    <property type="entry name" value="BACK"/>
</dbReference>
<dbReference type="PANTHER" id="PTHR24412:SF466">
    <property type="entry name" value="RING CANAL KELCH PROTEIN"/>
    <property type="match status" value="1"/>
</dbReference>
<dbReference type="InterPro" id="IPR015915">
    <property type="entry name" value="Kelch-typ_b-propeller"/>
</dbReference>
<dbReference type="PRINTS" id="PR00501">
    <property type="entry name" value="KELCHREPEAT"/>
</dbReference>
<dbReference type="InterPro" id="IPR000210">
    <property type="entry name" value="BTB/POZ_dom"/>
</dbReference>
<evidence type="ECO:0000259" key="8">
    <source>
        <dbReference type="PROSITE" id="PS50097"/>
    </source>
</evidence>
<keyword evidence="10" id="KW-1185">Reference proteome</keyword>
<dbReference type="PROSITE" id="PS50097">
    <property type="entry name" value="BTB"/>
    <property type="match status" value="1"/>
</dbReference>
<dbReference type="RefSeq" id="XP_016663694.1">
    <property type="nucleotide sequence ID" value="XM_016808205.2"/>
</dbReference>
<evidence type="ECO:0000256" key="2">
    <source>
        <dbReference type="ARBA" id="ARBA00013699"/>
    </source>
</evidence>
<dbReference type="Pfam" id="PF00651">
    <property type="entry name" value="BTB"/>
    <property type="match status" value="1"/>
</dbReference>
<comment type="pathway">
    <text evidence="1">Protein modification; protein ubiquitination.</text>
</comment>
<proteinExistence type="predicted"/>
<dbReference type="Pfam" id="PF01344">
    <property type="entry name" value="Kelch_1"/>
    <property type="match status" value="1"/>
</dbReference>
<dbReference type="Gene3D" id="3.30.710.10">
    <property type="entry name" value="Potassium Channel Kv1.1, Chain A"/>
    <property type="match status" value="1"/>
</dbReference>
<dbReference type="SMART" id="SM00225">
    <property type="entry name" value="BTB"/>
    <property type="match status" value="1"/>
</dbReference>
<dbReference type="SMART" id="SM00612">
    <property type="entry name" value="Kelch"/>
    <property type="match status" value="5"/>
</dbReference>
<reference evidence="9" key="2">
    <citation type="submission" date="2022-06" db="UniProtKB">
        <authorList>
            <consortium name="EnsemblMetazoa"/>
        </authorList>
    </citation>
    <scope>IDENTIFICATION</scope>
</reference>
<dbReference type="SUPFAM" id="SSF54695">
    <property type="entry name" value="POZ domain"/>
    <property type="match status" value="1"/>
</dbReference>
<dbReference type="SUPFAM" id="SSF117281">
    <property type="entry name" value="Kelch motif"/>
    <property type="match status" value="2"/>
</dbReference>
<dbReference type="Pfam" id="PF24681">
    <property type="entry name" value="Kelch_KLHDC2_KLHL20_DRC7"/>
    <property type="match status" value="1"/>
</dbReference>
<evidence type="ECO:0000256" key="3">
    <source>
        <dbReference type="ARBA" id="ARBA00022441"/>
    </source>
</evidence>
<dbReference type="OrthoDB" id="45365at2759"/>
<dbReference type="InterPro" id="IPR006652">
    <property type="entry name" value="Kelch_1"/>
</dbReference>
<evidence type="ECO:0000256" key="7">
    <source>
        <dbReference type="ARBA" id="ARBA00043912"/>
    </source>
</evidence>
<dbReference type="Gene3D" id="2.120.10.80">
    <property type="entry name" value="Kelch-type beta propeller"/>
    <property type="match status" value="1"/>
</dbReference>
<protein>
    <recommendedName>
        <fullName evidence="2">Kelch-like protein diablo</fullName>
    </recommendedName>
</protein>
<evidence type="ECO:0000313" key="9">
    <source>
        <dbReference type="EnsemblMetazoa" id="XP_016663694.1"/>
    </source>
</evidence>
<dbReference type="InterPro" id="IPR011333">
    <property type="entry name" value="SKP1/BTB/POZ_sf"/>
</dbReference>
<dbReference type="EnsemblMetazoa" id="XM_016808205.2">
    <property type="protein sequence ID" value="XP_016663694.1"/>
    <property type="gene ID" value="LOC100168489"/>
</dbReference>
<dbReference type="GO" id="GO:0003779">
    <property type="term" value="F:actin binding"/>
    <property type="evidence" value="ECO:0007669"/>
    <property type="project" value="UniProtKB-KW"/>
</dbReference>
<evidence type="ECO:0000256" key="1">
    <source>
        <dbReference type="ARBA" id="ARBA00004906"/>
    </source>
</evidence>
<comment type="function">
    <text evidence="7">Probable substrate-specific adapter of an E3 ubiquitin-protein ligase complex which mediates the ubiquitination and subsequent proteasomal degradation of target proteins. May have a role in synapse differentiation and growth.</text>
</comment>
<organism evidence="9 10">
    <name type="scientific">Acyrthosiphon pisum</name>
    <name type="common">Pea aphid</name>
    <dbReference type="NCBI Taxonomy" id="7029"/>
    <lineage>
        <taxon>Eukaryota</taxon>
        <taxon>Metazoa</taxon>
        <taxon>Ecdysozoa</taxon>
        <taxon>Arthropoda</taxon>
        <taxon>Hexapoda</taxon>
        <taxon>Insecta</taxon>
        <taxon>Pterygota</taxon>
        <taxon>Neoptera</taxon>
        <taxon>Paraneoptera</taxon>
        <taxon>Hemiptera</taxon>
        <taxon>Sternorrhyncha</taxon>
        <taxon>Aphidomorpha</taxon>
        <taxon>Aphidoidea</taxon>
        <taxon>Aphididae</taxon>
        <taxon>Macrosiphini</taxon>
        <taxon>Acyrthosiphon</taxon>
    </lineage>
</organism>
<dbReference type="PANTHER" id="PTHR24412">
    <property type="entry name" value="KELCH PROTEIN"/>
    <property type="match status" value="1"/>
</dbReference>
<dbReference type="FunFam" id="1.25.40.420:FF:000001">
    <property type="entry name" value="Kelch-like family member 12"/>
    <property type="match status" value="1"/>
</dbReference>
<dbReference type="InterPro" id="IPR017096">
    <property type="entry name" value="BTB-kelch_protein"/>
</dbReference>
<evidence type="ECO:0000256" key="6">
    <source>
        <dbReference type="ARBA" id="ARBA00023203"/>
    </source>
</evidence>
<dbReference type="SMART" id="SM00875">
    <property type="entry name" value="BACK"/>
    <property type="match status" value="1"/>
</dbReference>
<evidence type="ECO:0000256" key="4">
    <source>
        <dbReference type="ARBA" id="ARBA00022737"/>
    </source>
</evidence>
<dbReference type="PIRSF" id="PIRSF037037">
    <property type="entry name" value="Kelch-like_protein_gigaxonin"/>
    <property type="match status" value="1"/>
</dbReference>
<evidence type="ECO:0000256" key="5">
    <source>
        <dbReference type="ARBA" id="ARBA00022786"/>
    </source>
</evidence>